<evidence type="ECO:0000313" key="2">
    <source>
        <dbReference type="EMBL" id="KAK8967407.1"/>
    </source>
</evidence>
<evidence type="ECO:0000313" key="3">
    <source>
        <dbReference type="Proteomes" id="UP001412067"/>
    </source>
</evidence>
<reference evidence="2 3" key="1">
    <citation type="journal article" date="2022" name="Nat. Plants">
        <title>Genomes of leafy and leafless Platanthera orchids illuminate the evolution of mycoheterotrophy.</title>
        <authorList>
            <person name="Li M.H."/>
            <person name="Liu K.W."/>
            <person name="Li Z."/>
            <person name="Lu H.C."/>
            <person name="Ye Q.L."/>
            <person name="Zhang D."/>
            <person name="Wang J.Y."/>
            <person name="Li Y.F."/>
            <person name="Zhong Z.M."/>
            <person name="Liu X."/>
            <person name="Yu X."/>
            <person name="Liu D.K."/>
            <person name="Tu X.D."/>
            <person name="Liu B."/>
            <person name="Hao Y."/>
            <person name="Liao X.Y."/>
            <person name="Jiang Y.T."/>
            <person name="Sun W.H."/>
            <person name="Chen J."/>
            <person name="Chen Y.Q."/>
            <person name="Ai Y."/>
            <person name="Zhai J.W."/>
            <person name="Wu S.S."/>
            <person name="Zhou Z."/>
            <person name="Hsiao Y.Y."/>
            <person name="Wu W.L."/>
            <person name="Chen Y.Y."/>
            <person name="Lin Y.F."/>
            <person name="Hsu J.L."/>
            <person name="Li C.Y."/>
            <person name="Wang Z.W."/>
            <person name="Zhao X."/>
            <person name="Zhong W.Y."/>
            <person name="Ma X.K."/>
            <person name="Ma L."/>
            <person name="Huang J."/>
            <person name="Chen G.Z."/>
            <person name="Huang M.Z."/>
            <person name="Huang L."/>
            <person name="Peng D.H."/>
            <person name="Luo Y.B."/>
            <person name="Zou S.Q."/>
            <person name="Chen S.P."/>
            <person name="Lan S."/>
            <person name="Tsai W.C."/>
            <person name="Van de Peer Y."/>
            <person name="Liu Z.J."/>
        </authorList>
    </citation>
    <scope>NUCLEOTIDE SEQUENCE [LARGE SCALE GENOMIC DNA]</scope>
    <source>
        <strain evidence="2">Lor288</strain>
    </source>
</reference>
<dbReference type="Proteomes" id="UP001412067">
    <property type="component" value="Unassembled WGS sequence"/>
</dbReference>
<organism evidence="2 3">
    <name type="scientific">Platanthera guangdongensis</name>
    <dbReference type="NCBI Taxonomy" id="2320717"/>
    <lineage>
        <taxon>Eukaryota</taxon>
        <taxon>Viridiplantae</taxon>
        <taxon>Streptophyta</taxon>
        <taxon>Embryophyta</taxon>
        <taxon>Tracheophyta</taxon>
        <taxon>Spermatophyta</taxon>
        <taxon>Magnoliopsida</taxon>
        <taxon>Liliopsida</taxon>
        <taxon>Asparagales</taxon>
        <taxon>Orchidaceae</taxon>
        <taxon>Orchidoideae</taxon>
        <taxon>Orchideae</taxon>
        <taxon>Orchidinae</taxon>
        <taxon>Platanthera</taxon>
    </lineage>
</organism>
<proteinExistence type="predicted"/>
<dbReference type="EMBL" id="JBBWWR010000005">
    <property type="protein sequence ID" value="KAK8967407.1"/>
    <property type="molecule type" value="Genomic_DNA"/>
</dbReference>
<evidence type="ECO:0000256" key="1">
    <source>
        <dbReference type="SAM" id="MobiDB-lite"/>
    </source>
</evidence>
<name>A0ABR2MT67_9ASPA</name>
<feature type="region of interest" description="Disordered" evidence="1">
    <location>
        <begin position="1"/>
        <end position="25"/>
    </location>
</feature>
<feature type="region of interest" description="Disordered" evidence="1">
    <location>
        <begin position="72"/>
        <end position="100"/>
    </location>
</feature>
<keyword evidence="3" id="KW-1185">Reference proteome</keyword>
<gene>
    <name evidence="2" type="ORF">KSP40_PGU017127</name>
</gene>
<accession>A0ABR2MT67</accession>
<sequence length="100" mass="10500">MAGTFASSRRVEINEPRSSSAASAGALTLAPSSNLKGALVCQPARPFAPSLDQMLRVIERYEELQPSLAARGDVADDGSWGGGGGGGEGEELRRKQLAWR</sequence>
<protein>
    <submittedName>
        <fullName evidence="2">Uncharacterized protein</fullName>
    </submittedName>
</protein>
<comment type="caution">
    <text evidence="2">The sequence shown here is derived from an EMBL/GenBank/DDBJ whole genome shotgun (WGS) entry which is preliminary data.</text>
</comment>